<evidence type="ECO:0000313" key="2">
    <source>
        <dbReference type="EMBL" id="GID51397.1"/>
    </source>
</evidence>
<dbReference type="Pfam" id="PF00652">
    <property type="entry name" value="Ricin_B_lectin"/>
    <property type="match status" value="1"/>
</dbReference>
<feature type="domain" description="Ricin B lectin" evidence="1">
    <location>
        <begin position="310"/>
        <end position="475"/>
    </location>
</feature>
<sequence>MMRIRGTDDRGSLPMAMLVITIGLSLSAALLPLVVRQVKSTTGFADRTAALNGAQVGLDVVMARVRAASDSLKNGKLEDMPQCHITGDAGVDGTGEKLLYDVTIAYLKRDGSPLACPLAEIPAKATVTSVGTSSSSRTLTATYTFSTTNNNIDGGAIRIDSPSAKTLCMDAGSRTPVSGAGLTMQWCNGSSTQQFGYTKELYLKLINSESAAAPRGSCLHSGTSHSKGNQVVLRPCPNPGSPEGLFQFSLDGNSQFHSVTAGNVTENSLCVNVKNANTAGSLVVLGDCNSSSTQTIWRSETTVGAGMAGDSTNQLVNYAQFSRCLDLTNKEPKSTYMIAWFCKQDPQGKVDWNQQFVHPVPVSPAFSAEGNIVVTKDGVEYCLKSPLSTASDVYATVVNCDNVTAANPRKDKNLWWKVVHDTGVYATSYRIIDSDGNCLAPTDLKATPKDTHSDGTSKVKVYQCSSSELQKWNAPANISRTTPISDVVEQ</sequence>
<organism evidence="2">
    <name type="scientific">Actinoplanes campanulatus</name>
    <dbReference type="NCBI Taxonomy" id="113559"/>
    <lineage>
        <taxon>Bacteria</taxon>
        <taxon>Bacillati</taxon>
        <taxon>Actinomycetota</taxon>
        <taxon>Actinomycetes</taxon>
        <taxon>Micromonosporales</taxon>
        <taxon>Micromonosporaceae</taxon>
        <taxon>Actinoplanes</taxon>
    </lineage>
</organism>
<dbReference type="SMART" id="SM00458">
    <property type="entry name" value="RICIN"/>
    <property type="match status" value="2"/>
</dbReference>
<proteinExistence type="predicted"/>
<gene>
    <name evidence="2" type="ORF">Aca07nite_86720</name>
</gene>
<dbReference type="EMBL" id="BOMF01000181">
    <property type="protein sequence ID" value="GID51397.1"/>
    <property type="molecule type" value="Genomic_DNA"/>
</dbReference>
<dbReference type="SUPFAM" id="SSF50370">
    <property type="entry name" value="Ricin B-like lectins"/>
    <property type="match status" value="1"/>
</dbReference>
<evidence type="ECO:0000259" key="1">
    <source>
        <dbReference type="SMART" id="SM00458"/>
    </source>
</evidence>
<dbReference type="RefSeq" id="WP_204301366.1">
    <property type="nucleotide sequence ID" value="NZ_BAAAGQ010000071.1"/>
</dbReference>
<feature type="domain" description="Ricin B lectin" evidence="1">
    <location>
        <begin position="154"/>
        <end position="300"/>
    </location>
</feature>
<name>A0ABQ3WYP0_9ACTN</name>
<dbReference type="InterPro" id="IPR000772">
    <property type="entry name" value="Ricin_B_lectin"/>
</dbReference>
<dbReference type="InterPro" id="IPR035992">
    <property type="entry name" value="Ricin_B-like_lectins"/>
</dbReference>
<dbReference type="Gene3D" id="2.80.10.50">
    <property type="match status" value="2"/>
</dbReference>
<protein>
    <recommendedName>
        <fullName evidence="1">Ricin B lectin domain-containing protein</fullName>
    </recommendedName>
</protein>
<accession>A0ABQ3WYP0</accession>
<reference evidence="2" key="1">
    <citation type="submission" date="2021-01" db="EMBL/GenBank/DDBJ databases">
        <title>Whole genome shotgun sequence of Actinoplanes capillaceus NBRC 16408.</title>
        <authorList>
            <person name="Komaki H."/>
            <person name="Tamura T."/>
        </authorList>
    </citation>
    <scope>NUCLEOTIDE SEQUENCE [LARGE SCALE GENOMIC DNA]</scope>
    <source>
        <strain evidence="2">NBRC 16408</strain>
    </source>
</reference>
<dbReference type="PROSITE" id="PS50231">
    <property type="entry name" value="RICIN_B_LECTIN"/>
    <property type="match status" value="2"/>
</dbReference>
<comment type="caution">
    <text evidence="2">The sequence shown here is derived from an EMBL/GenBank/DDBJ whole genome shotgun (WGS) entry which is preliminary data.</text>
</comment>
<dbReference type="CDD" id="cd00161">
    <property type="entry name" value="beta-trefoil_Ricin-like"/>
    <property type="match status" value="1"/>
</dbReference>